<dbReference type="EMBL" id="CM055731">
    <property type="protein sequence ID" value="KAJ8013092.1"/>
    <property type="molecule type" value="Genomic_DNA"/>
</dbReference>
<sequence length="342" mass="37630">MYSGYNESLLILNNITDDPACKGTVDASVTPSVLRFEFPLNSTNSCGSIFRTYSAAGTGEFSDFSNIQTVNISGMIRSSDPTIGTVTYNTDLKYFYSCAYPLEYLVNNTQISVSASTIAVKDSNGSFISTLSIGLYNDLNHTAQLVIPVDGLELKTEICTSIKATNLTTEYYVLLDRCYASVSPQANENNVTIFDLFYPCYQDKYTVINENGVSHRACFSFPVFRFTGQNNEVLSTYYLHCITRLCERSTCMSFMQCPNPARRRRNAVSEAVDGVTEHTTLSSPPITIRGDRPVSIKEPRPARESSDNGSRRLGVAVGVLSSTCVVVIAIAAVIHRRLKTKG</sequence>
<protein>
    <submittedName>
        <fullName evidence="1">Uncharacterized protein</fullName>
    </submittedName>
</protein>
<dbReference type="Proteomes" id="UP001157502">
    <property type="component" value="Chromosome 4"/>
</dbReference>
<keyword evidence="2" id="KW-1185">Reference proteome</keyword>
<accession>A0ACC2HBG1</accession>
<name>A0ACC2HBG1_DALPE</name>
<proteinExistence type="predicted"/>
<evidence type="ECO:0000313" key="2">
    <source>
        <dbReference type="Proteomes" id="UP001157502"/>
    </source>
</evidence>
<evidence type="ECO:0000313" key="1">
    <source>
        <dbReference type="EMBL" id="KAJ8013092.1"/>
    </source>
</evidence>
<gene>
    <name evidence="1" type="ORF">DPEC_G00049700</name>
</gene>
<comment type="caution">
    <text evidence="1">The sequence shown here is derived from an EMBL/GenBank/DDBJ whole genome shotgun (WGS) entry which is preliminary data.</text>
</comment>
<reference evidence="1" key="1">
    <citation type="submission" date="2021-05" db="EMBL/GenBank/DDBJ databases">
        <authorList>
            <person name="Pan Q."/>
            <person name="Jouanno E."/>
            <person name="Zahm M."/>
            <person name="Klopp C."/>
            <person name="Cabau C."/>
            <person name="Louis A."/>
            <person name="Berthelot C."/>
            <person name="Parey E."/>
            <person name="Roest Crollius H."/>
            <person name="Montfort J."/>
            <person name="Robinson-Rechavi M."/>
            <person name="Bouchez O."/>
            <person name="Lampietro C."/>
            <person name="Lopez Roques C."/>
            <person name="Donnadieu C."/>
            <person name="Postlethwait J."/>
            <person name="Bobe J."/>
            <person name="Dillon D."/>
            <person name="Chandos A."/>
            <person name="von Hippel F."/>
            <person name="Guiguen Y."/>
        </authorList>
    </citation>
    <scope>NUCLEOTIDE SEQUENCE</scope>
    <source>
        <strain evidence="1">YG-Jan2019</strain>
    </source>
</reference>
<organism evidence="1 2">
    <name type="scientific">Dallia pectoralis</name>
    <name type="common">Alaska blackfish</name>
    <dbReference type="NCBI Taxonomy" id="75939"/>
    <lineage>
        <taxon>Eukaryota</taxon>
        <taxon>Metazoa</taxon>
        <taxon>Chordata</taxon>
        <taxon>Craniata</taxon>
        <taxon>Vertebrata</taxon>
        <taxon>Euteleostomi</taxon>
        <taxon>Actinopterygii</taxon>
        <taxon>Neopterygii</taxon>
        <taxon>Teleostei</taxon>
        <taxon>Protacanthopterygii</taxon>
        <taxon>Esociformes</taxon>
        <taxon>Umbridae</taxon>
        <taxon>Dallia</taxon>
    </lineage>
</organism>